<dbReference type="InterPro" id="IPR013087">
    <property type="entry name" value="Znf_C2H2_type"/>
</dbReference>
<dbReference type="PANTHER" id="PTHR24404">
    <property type="entry name" value="ZINC FINGER PROTEIN"/>
    <property type="match status" value="1"/>
</dbReference>
<evidence type="ECO:0000256" key="9">
    <source>
        <dbReference type="ARBA" id="ARBA00023125"/>
    </source>
</evidence>
<dbReference type="AlphaFoldDB" id="A0A8C5N178"/>
<keyword evidence="7" id="KW-0862">Zinc</keyword>
<evidence type="ECO:0000256" key="3">
    <source>
        <dbReference type="ARBA" id="ARBA00006991"/>
    </source>
</evidence>
<dbReference type="PANTHER" id="PTHR24404:SF111">
    <property type="entry name" value="GASTRULA ZINC FINGER PROTEIN XLCGF49.1-LIKE-RELATED"/>
    <property type="match status" value="1"/>
</dbReference>
<sequence length="637" mass="70651">MNGNKPLMSKTILKHSLEILNLVTGQDYIVIKKSLDLDTCVGETYASEIDSVTLDELQTNTSKPKHVKDGVFCTDRMLEHAQKIIQALKGCFPCSPGTLEDSDNGNTNQPGKDQSQISEHLNHLVMLVNKVKSNQCHMNEKIVNHTLEILHLLTGEDHFVVKKSNDRIGANSCLCITEGGDSTQNVGQGPPSNSLLLESNSAKKILDLTNKIIHTVTEGGPRICDGGAVNSSMEEYFMKHENFVEGKEEDQALLSHEYLACGASPAESAKDETGGLSDNSMENLPRQTKSSRRKSKPVRIISTDLLMHVVKTSTCPTDSKRDNDTEEKSVLPLSKDYSKEGANIPQTDNCVSSGGKSSQRLQTFACESDYTSHECQKQSENLYECSNILTKIMKRQQEESRPSELVIQDTGYSGAKPYSCTLCGKHFTKSSHLVTHQRIHTGEKPYMCLDCGKRFTSSSTLVDHERIHRGEKPYVCSDCGKGFTKNSNLVDHQRTHTGEKPFECKECGRCFARSSNLAEHMKTHTGEKSCFCPECGKAFSRTSSLLEHQKIHTGGETFICSECGQCFTKNSSLVRHQSIHTGEKPFICPECGKGFSNSSNLVRHQITHTGERPFMCPICGRCFNQNSNLISHKKTHK</sequence>
<feature type="domain" description="C2H2-type" evidence="14">
    <location>
        <begin position="558"/>
        <end position="585"/>
    </location>
</feature>
<dbReference type="Pfam" id="PF00096">
    <property type="entry name" value="zf-C2H2"/>
    <property type="match status" value="8"/>
</dbReference>
<keyword evidence="4" id="KW-0479">Metal-binding</keyword>
<evidence type="ECO:0000256" key="11">
    <source>
        <dbReference type="ARBA" id="ARBA00023242"/>
    </source>
</evidence>
<dbReference type="FunFam" id="3.30.160.60:FF:000755">
    <property type="entry name" value="zinc finger protein 174"/>
    <property type="match status" value="1"/>
</dbReference>
<feature type="domain" description="C2H2-type" evidence="14">
    <location>
        <begin position="502"/>
        <end position="529"/>
    </location>
</feature>
<keyword evidence="11" id="KW-0539">Nucleus</keyword>
<evidence type="ECO:0000256" key="12">
    <source>
        <dbReference type="PROSITE-ProRule" id="PRU00042"/>
    </source>
</evidence>
<dbReference type="PROSITE" id="PS00028">
    <property type="entry name" value="ZINC_FINGER_C2H2_1"/>
    <property type="match status" value="8"/>
</dbReference>
<keyword evidence="10" id="KW-0804">Transcription</keyword>
<evidence type="ECO:0000256" key="2">
    <source>
        <dbReference type="ARBA" id="ARBA00004123"/>
    </source>
</evidence>
<evidence type="ECO:0000256" key="13">
    <source>
        <dbReference type="SAM" id="MobiDB-lite"/>
    </source>
</evidence>
<keyword evidence="6 12" id="KW-0863">Zinc-finger</keyword>
<feature type="domain" description="C2H2-type" evidence="14">
    <location>
        <begin position="614"/>
        <end position="637"/>
    </location>
</feature>
<evidence type="ECO:0000313" key="15">
    <source>
        <dbReference type="Ensembl" id="ENSLLEP00000022058.1"/>
    </source>
</evidence>
<dbReference type="Proteomes" id="UP000694569">
    <property type="component" value="Unplaced"/>
</dbReference>
<keyword evidence="16" id="KW-1185">Reference proteome</keyword>
<dbReference type="FunFam" id="3.30.160.60:FF:001498">
    <property type="entry name" value="Zinc finger protein 404"/>
    <property type="match status" value="1"/>
</dbReference>
<comment type="subcellular location">
    <subcellularLocation>
        <location evidence="2">Nucleus</location>
    </subcellularLocation>
</comment>
<accession>A0A8C5N178</accession>
<evidence type="ECO:0000256" key="6">
    <source>
        <dbReference type="ARBA" id="ARBA00022771"/>
    </source>
</evidence>
<dbReference type="SMART" id="SM00355">
    <property type="entry name" value="ZnF_C2H2"/>
    <property type="match status" value="8"/>
</dbReference>
<dbReference type="FunFam" id="3.30.160.60:FF:002343">
    <property type="entry name" value="Zinc finger protein 33A"/>
    <property type="match status" value="1"/>
</dbReference>
<evidence type="ECO:0000256" key="8">
    <source>
        <dbReference type="ARBA" id="ARBA00023015"/>
    </source>
</evidence>
<dbReference type="FunFam" id="3.30.160.60:FF:000358">
    <property type="entry name" value="zinc finger protein 24"/>
    <property type="match status" value="1"/>
</dbReference>
<dbReference type="Gene3D" id="3.30.160.60">
    <property type="entry name" value="Classic Zinc Finger"/>
    <property type="match status" value="8"/>
</dbReference>
<dbReference type="OrthoDB" id="40579at2759"/>
<evidence type="ECO:0000256" key="10">
    <source>
        <dbReference type="ARBA" id="ARBA00023163"/>
    </source>
</evidence>
<organism evidence="15 16">
    <name type="scientific">Leptobrachium leishanense</name>
    <name type="common">Leishan spiny toad</name>
    <dbReference type="NCBI Taxonomy" id="445787"/>
    <lineage>
        <taxon>Eukaryota</taxon>
        <taxon>Metazoa</taxon>
        <taxon>Chordata</taxon>
        <taxon>Craniata</taxon>
        <taxon>Vertebrata</taxon>
        <taxon>Euteleostomi</taxon>
        <taxon>Amphibia</taxon>
        <taxon>Batrachia</taxon>
        <taxon>Anura</taxon>
        <taxon>Pelobatoidea</taxon>
        <taxon>Megophryidae</taxon>
        <taxon>Leptobrachium</taxon>
    </lineage>
</organism>
<evidence type="ECO:0000259" key="14">
    <source>
        <dbReference type="PROSITE" id="PS50157"/>
    </source>
</evidence>
<protein>
    <recommendedName>
        <fullName evidence="14">C2H2-type domain-containing protein</fullName>
    </recommendedName>
</protein>
<dbReference type="SUPFAM" id="SSF57667">
    <property type="entry name" value="beta-beta-alpha zinc fingers"/>
    <property type="match status" value="4"/>
</dbReference>
<dbReference type="GO" id="GO:0006357">
    <property type="term" value="P:regulation of transcription by RNA polymerase II"/>
    <property type="evidence" value="ECO:0007669"/>
    <property type="project" value="TreeGrafter"/>
</dbReference>
<reference evidence="15" key="2">
    <citation type="submission" date="2025-09" db="UniProtKB">
        <authorList>
            <consortium name="Ensembl"/>
        </authorList>
    </citation>
    <scope>IDENTIFICATION</scope>
</reference>
<evidence type="ECO:0000313" key="16">
    <source>
        <dbReference type="Proteomes" id="UP000694569"/>
    </source>
</evidence>
<reference evidence="15" key="1">
    <citation type="submission" date="2025-08" db="UniProtKB">
        <authorList>
            <consortium name="Ensembl"/>
        </authorList>
    </citation>
    <scope>IDENTIFICATION</scope>
</reference>
<comment type="similarity">
    <text evidence="3">Belongs to the krueppel C2H2-type zinc-finger protein family.</text>
</comment>
<dbReference type="Ensembl" id="ENSLLET00000022911.1">
    <property type="protein sequence ID" value="ENSLLEP00000022058.1"/>
    <property type="gene ID" value="ENSLLEG00000013988.1"/>
</dbReference>
<evidence type="ECO:0000256" key="5">
    <source>
        <dbReference type="ARBA" id="ARBA00022737"/>
    </source>
</evidence>
<dbReference type="FunFam" id="3.30.160.60:FF:001882">
    <property type="entry name" value="Zinc finger protein 473"/>
    <property type="match status" value="1"/>
</dbReference>
<evidence type="ECO:0000256" key="4">
    <source>
        <dbReference type="ARBA" id="ARBA00022723"/>
    </source>
</evidence>
<feature type="compositionally biased region" description="Polar residues" evidence="13">
    <location>
        <begin position="276"/>
        <end position="288"/>
    </location>
</feature>
<proteinExistence type="inferred from homology"/>
<dbReference type="GO" id="GO:0000978">
    <property type="term" value="F:RNA polymerase II cis-regulatory region sequence-specific DNA binding"/>
    <property type="evidence" value="ECO:0007669"/>
    <property type="project" value="TreeGrafter"/>
</dbReference>
<keyword evidence="5" id="KW-0677">Repeat</keyword>
<keyword evidence="9" id="KW-0238">DNA-binding</keyword>
<dbReference type="GO" id="GO:0008270">
    <property type="term" value="F:zinc ion binding"/>
    <property type="evidence" value="ECO:0007669"/>
    <property type="project" value="UniProtKB-KW"/>
</dbReference>
<dbReference type="PROSITE" id="PS50157">
    <property type="entry name" value="ZINC_FINGER_C2H2_2"/>
    <property type="match status" value="8"/>
</dbReference>
<comment type="function">
    <text evidence="1">May be involved in transcriptional regulation.</text>
</comment>
<dbReference type="GeneTree" id="ENSGT01150000286944"/>
<dbReference type="InterPro" id="IPR036236">
    <property type="entry name" value="Znf_C2H2_sf"/>
</dbReference>
<evidence type="ECO:0000256" key="1">
    <source>
        <dbReference type="ARBA" id="ARBA00003767"/>
    </source>
</evidence>
<dbReference type="InterPro" id="IPR050589">
    <property type="entry name" value="Ikaros_C2H2-ZF"/>
</dbReference>
<name>A0A8C5N178_9ANUR</name>
<feature type="domain" description="C2H2-type" evidence="14">
    <location>
        <begin position="530"/>
        <end position="557"/>
    </location>
</feature>
<feature type="domain" description="C2H2-type" evidence="14">
    <location>
        <begin position="586"/>
        <end position="613"/>
    </location>
</feature>
<dbReference type="FunFam" id="3.30.160.60:FF:000953">
    <property type="entry name" value="Zinc finger protein 691"/>
    <property type="match status" value="1"/>
</dbReference>
<feature type="domain" description="C2H2-type" evidence="14">
    <location>
        <begin position="446"/>
        <end position="473"/>
    </location>
</feature>
<dbReference type="FunFam" id="3.30.160.60:FF:000710">
    <property type="entry name" value="Zinc finger protein 768"/>
    <property type="match status" value="1"/>
</dbReference>
<dbReference type="FunFam" id="3.30.160.60:FF:000966">
    <property type="entry name" value="ZFP90 zinc finger protein"/>
    <property type="match status" value="1"/>
</dbReference>
<feature type="domain" description="C2H2-type" evidence="14">
    <location>
        <begin position="418"/>
        <end position="445"/>
    </location>
</feature>
<feature type="domain" description="C2H2-type" evidence="14">
    <location>
        <begin position="474"/>
        <end position="501"/>
    </location>
</feature>
<feature type="region of interest" description="Disordered" evidence="13">
    <location>
        <begin position="265"/>
        <end position="297"/>
    </location>
</feature>
<keyword evidence="8" id="KW-0805">Transcription regulation</keyword>
<dbReference type="GO" id="GO:0005634">
    <property type="term" value="C:nucleus"/>
    <property type="evidence" value="ECO:0007669"/>
    <property type="project" value="UniProtKB-SubCell"/>
</dbReference>
<dbReference type="GO" id="GO:0003700">
    <property type="term" value="F:DNA-binding transcription factor activity"/>
    <property type="evidence" value="ECO:0007669"/>
    <property type="project" value="TreeGrafter"/>
</dbReference>
<evidence type="ECO:0000256" key="7">
    <source>
        <dbReference type="ARBA" id="ARBA00022833"/>
    </source>
</evidence>